<dbReference type="GO" id="GO:0004197">
    <property type="term" value="F:cysteine-type endopeptidase activity"/>
    <property type="evidence" value="ECO:0007669"/>
    <property type="project" value="InterPro"/>
</dbReference>
<protein>
    <recommendedName>
        <fullName evidence="1">Peptidase C14 caspase domain-containing protein</fullName>
    </recommendedName>
</protein>
<dbReference type="GO" id="GO:0006508">
    <property type="term" value="P:proteolysis"/>
    <property type="evidence" value="ECO:0007669"/>
    <property type="project" value="InterPro"/>
</dbReference>
<evidence type="ECO:0000313" key="3">
    <source>
        <dbReference type="Proteomes" id="UP000663842"/>
    </source>
</evidence>
<evidence type="ECO:0000313" key="2">
    <source>
        <dbReference type="EMBL" id="CAF3992717.1"/>
    </source>
</evidence>
<dbReference type="AlphaFoldDB" id="A0A819NA63"/>
<accession>A0A819NA63</accession>
<dbReference type="InterPro" id="IPR011600">
    <property type="entry name" value="Pept_C14_caspase"/>
</dbReference>
<sequence>MIITVSIDNEEHILTVYPGEDFVKILENTLGTIQDCVFSVDGETIPSADLPHKISHNTKIEVKRYRTRGTYTSFAPKGSSLIIKSQKNPTRPVINIETVHISCSSDSYNENDDMTGLIVYSFDNKQFFELNGNRCRTGYVLIKATKNIEHAKSNQGVVHGNLFKWFFGIEPDNRFVGAGFSLQDKKTKFNSGVFNSRNDDYHDGERSMSRDEISLIMYALEELFKNGKWITNPTFSLSTMHRSRYNPGDLLPLQNHPQSTINKDTKSGDDMQRFAINAQHTVDRMAAMKPHVVIFLLDCCRNYWVPARGRRGDESIKGLHHMTAPSGTLIAFACAPGKTTPDRSSDPKNGIFTKYLLKHITTSGVDIEQILRRVARDIASETNNEQQPFRVSSISEDNVYVVPPDACTDYVQNGSYKLEILMNGTKVNIKLTTKKIYESLTEKEKEELAKLKVFFMFMGDTKSRNKKQQFRSEIILHPEWNCIYDVGHIYWTGALQDGRDRGKFDYFCPIGWKRYAFYVTDNFDEKFKGWSIGYHGTKFAYGLSILLSGLAPGIKAVLGKGISISQSIIYASHPRYAEVKRIESKDERIFFLNGKYVQFVLQCRVLSKNIKVVGPESLGARGIAIDPNLSNDVMEWVVDTQDKDIMDFSVPNSTIVCTGLMIRVTDNHPGLLPESQWWYSSHICNYKRCCCVGIDLSELMKQRINGVKCNFIYE</sequence>
<feature type="domain" description="Peptidase C14 caspase" evidence="1">
    <location>
        <begin position="282"/>
        <end position="395"/>
    </location>
</feature>
<name>A0A819NA63_9BILA</name>
<dbReference type="InterPro" id="IPR029030">
    <property type="entry name" value="Caspase-like_dom_sf"/>
</dbReference>
<dbReference type="SUPFAM" id="SSF52129">
    <property type="entry name" value="Caspase-like"/>
    <property type="match status" value="1"/>
</dbReference>
<evidence type="ECO:0000259" key="1">
    <source>
        <dbReference type="Pfam" id="PF00656"/>
    </source>
</evidence>
<organism evidence="2 3">
    <name type="scientific">Rotaria magnacalcarata</name>
    <dbReference type="NCBI Taxonomy" id="392030"/>
    <lineage>
        <taxon>Eukaryota</taxon>
        <taxon>Metazoa</taxon>
        <taxon>Spiralia</taxon>
        <taxon>Gnathifera</taxon>
        <taxon>Rotifera</taxon>
        <taxon>Eurotatoria</taxon>
        <taxon>Bdelloidea</taxon>
        <taxon>Philodinida</taxon>
        <taxon>Philodinidae</taxon>
        <taxon>Rotaria</taxon>
    </lineage>
</organism>
<reference evidence="2" key="1">
    <citation type="submission" date="2021-02" db="EMBL/GenBank/DDBJ databases">
        <authorList>
            <person name="Nowell W R."/>
        </authorList>
    </citation>
    <scope>NUCLEOTIDE SEQUENCE</scope>
</reference>
<dbReference type="Pfam" id="PF00656">
    <property type="entry name" value="Peptidase_C14"/>
    <property type="match status" value="1"/>
</dbReference>
<proteinExistence type="predicted"/>
<dbReference type="Proteomes" id="UP000663842">
    <property type="component" value="Unassembled WGS sequence"/>
</dbReference>
<gene>
    <name evidence="2" type="ORF">UXM345_LOCUS15698</name>
</gene>
<dbReference type="PANTHER" id="PTHR22576:SF37">
    <property type="entry name" value="MUCOSA-ASSOCIATED LYMPHOID TISSUE LYMPHOMA TRANSLOCATION PROTEIN 1"/>
    <property type="match status" value="1"/>
</dbReference>
<comment type="caution">
    <text evidence="2">The sequence shown here is derived from an EMBL/GenBank/DDBJ whole genome shotgun (WGS) entry which is preliminary data.</text>
</comment>
<dbReference type="InterPro" id="IPR052039">
    <property type="entry name" value="Caspase-related_regulators"/>
</dbReference>
<dbReference type="PANTHER" id="PTHR22576">
    <property type="entry name" value="MUCOSA ASSOCIATED LYMPHOID TISSUE LYMPHOMA TRANSLOCATION PROTEIN 1/PARACASPASE"/>
    <property type="match status" value="1"/>
</dbReference>
<dbReference type="Gene3D" id="3.40.50.1460">
    <property type="match status" value="1"/>
</dbReference>
<dbReference type="EMBL" id="CAJOBF010001888">
    <property type="protein sequence ID" value="CAF3992717.1"/>
    <property type="molecule type" value="Genomic_DNA"/>
</dbReference>